<dbReference type="Proteomes" id="UP000050911">
    <property type="component" value="Unassembled WGS sequence"/>
</dbReference>
<dbReference type="InterPro" id="IPR029753">
    <property type="entry name" value="D-isomer_DH_CS"/>
</dbReference>
<evidence type="ECO:0000313" key="7">
    <source>
        <dbReference type="EMBL" id="KRK48309.1"/>
    </source>
</evidence>
<dbReference type="SUPFAM" id="SSF52283">
    <property type="entry name" value="Formate/glycerate dehydrogenase catalytic domain-like"/>
    <property type="match status" value="1"/>
</dbReference>
<sequence>MGMEKYKIAVVNSSSFGQVFKEHWSELEEVGTVDRFMVDPDIPGKELAEKLKGYNVIVSSVTPFFKQEFFDNKDELLLISRHGIGYNNVDLKAAKAHGTKVTIVPPLVERNAVAENALANLMALVRQAAPSSERIKEDRYEDRAQFMGHEFSGKTFGVIGCGNIGSRVAELFQVFGGEVLINDPEPHAPKGWFSENSKVKEVTFDELLEKSDYISLNASLNDTDLHFINAEALKKCKDGVYFVNHARGALIDENAMLSAVENGKVSGYAADTMEVEPVRASHPFLKNDHFLITPHTSAYTYECLHGMGEKCVSDVKNLVSGKPLVRELTETI</sequence>
<comment type="similarity">
    <text evidence="1 4">Belongs to the D-isomer specific 2-hydroxyacid dehydrogenase family.</text>
</comment>
<proteinExistence type="inferred from homology"/>
<dbReference type="EMBL" id="AZCX01000003">
    <property type="protein sequence ID" value="KRK48309.1"/>
    <property type="molecule type" value="Genomic_DNA"/>
</dbReference>
<evidence type="ECO:0000259" key="5">
    <source>
        <dbReference type="Pfam" id="PF00389"/>
    </source>
</evidence>
<organism evidence="7 8">
    <name type="scientific">Secundilactobacillus kimchicus JCM 15530</name>
    <dbReference type="NCBI Taxonomy" id="1302272"/>
    <lineage>
        <taxon>Bacteria</taxon>
        <taxon>Bacillati</taxon>
        <taxon>Bacillota</taxon>
        <taxon>Bacilli</taxon>
        <taxon>Lactobacillales</taxon>
        <taxon>Lactobacillaceae</taxon>
        <taxon>Secundilactobacillus</taxon>
    </lineage>
</organism>
<name>A0A0R1HNB3_9LACO</name>
<dbReference type="GO" id="GO:0051287">
    <property type="term" value="F:NAD binding"/>
    <property type="evidence" value="ECO:0007669"/>
    <property type="project" value="InterPro"/>
</dbReference>
<dbReference type="GO" id="GO:0016616">
    <property type="term" value="F:oxidoreductase activity, acting on the CH-OH group of donors, NAD or NADP as acceptor"/>
    <property type="evidence" value="ECO:0007669"/>
    <property type="project" value="InterPro"/>
</dbReference>
<dbReference type="InterPro" id="IPR036291">
    <property type="entry name" value="NAD(P)-bd_dom_sf"/>
</dbReference>
<dbReference type="InterPro" id="IPR050418">
    <property type="entry name" value="D-iso_2-hydroxyacid_DH_PdxB"/>
</dbReference>
<keyword evidence="2 4" id="KW-0560">Oxidoreductase</keyword>
<gene>
    <name evidence="7" type="ORF">FC96_GL001409</name>
</gene>
<dbReference type="Pfam" id="PF00389">
    <property type="entry name" value="2-Hacid_dh"/>
    <property type="match status" value="1"/>
</dbReference>
<evidence type="ECO:0000313" key="8">
    <source>
        <dbReference type="Proteomes" id="UP000050911"/>
    </source>
</evidence>
<feature type="domain" description="D-isomer specific 2-hydroxyacid dehydrogenase NAD-binding" evidence="6">
    <location>
        <begin position="119"/>
        <end position="297"/>
    </location>
</feature>
<dbReference type="PATRIC" id="fig|1302272.5.peg.1420"/>
<dbReference type="InterPro" id="IPR006139">
    <property type="entry name" value="D-isomer_2_OHA_DH_cat_dom"/>
</dbReference>
<reference evidence="7 8" key="1">
    <citation type="journal article" date="2015" name="Genome Announc.">
        <title>Expanding the biotechnology potential of lactobacilli through comparative genomics of 213 strains and associated genera.</title>
        <authorList>
            <person name="Sun Z."/>
            <person name="Harris H.M."/>
            <person name="McCann A."/>
            <person name="Guo C."/>
            <person name="Argimon S."/>
            <person name="Zhang W."/>
            <person name="Yang X."/>
            <person name="Jeffery I.B."/>
            <person name="Cooney J.C."/>
            <person name="Kagawa T.F."/>
            <person name="Liu W."/>
            <person name="Song Y."/>
            <person name="Salvetti E."/>
            <person name="Wrobel A."/>
            <person name="Rasinkangas P."/>
            <person name="Parkhill J."/>
            <person name="Rea M.C."/>
            <person name="O'Sullivan O."/>
            <person name="Ritari J."/>
            <person name="Douillard F.P."/>
            <person name="Paul Ross R."/>
            <person name="Yang R."/>
            <person name="Briner A.E."/>
            <person name="Felis G.E."/>
            <person name="de Vos W.M."/>
            <person name="Barrangou R."/>
            <person name="Klaenhammer T.R."/>
            <person name="Caufield P.W."/>
            <person name="Cui Y."/>
            <person name="Zhang H."/>
            <person name="O'Toole P.W."/>
        </authorList>
    </citation>
    <scope>NUCLEOTIDE SEQUENCE [LARGE SCALE GENOMIC DNA]</scope>
    <source>
        <strain evidence="7 8">JCM 15530</strain>
    </source>
</reference>
<dbReference type="Gene3D" id="3.40.50.720">
    <property type="entry name" value="NAD(P)-binding Rossmann-like Domain"/>
    <property type="match status" value="2"/>
</dbReference>
<evidence type="ECO:0000256" key="1">
    <source>
        <dbReference type="ARBA" id="ARBA00005854"/>
    </source>
</evidence>
<dbReference type="SUPFAM" id="SSF51735">
    <property type="entry name" value="NAD(P)-binding Rossmann-fold domains"/>
    <property type="match status" value="1"/>
</dbReference>
<keyword evidence="3" id="KW-0520">NAD</keyword>
<dbReference type="PANTHER" id="PTHR43761">
    <property type="entry name" value="D-ISOMER SPECIFIC 2-HYDROXYACID DEHYDROGENASE FAMILY PROTEIN (AFU_ORTHOLOGUE AFUA_1G13630)"/>
    <property type="match status" value="1"/>
</dbReference>
<comment type="caution">
    <text evidence="7">The sequence shown here is derived from an EMBL/GenBank/DDBJ whole genome shotgun (WGS) entry which is preliminary data.</text>
</comment>
<dbReference type="Pfam" id="PF02826">
    <property type="entry name" value="2-Hacid_dh_C"/>
    <property type="match status" value="1"/>
</dbReference>
<evidence type="ECO:0000256" key="2">
    <source>
        <dbReference type="ARBA" id="ARBA00023002"/>
    </source>
</evidence>
<dbReference type="PROSITE" id="PS00671">
    <property type="entry name" value="D_2_HYDROXYACID_DH_3"/>
    <property type="match status" value="1"/>
</dbReference>
<keyword evidence="8" id="KW-1185">Reference proteome</keyword>
<dbReference type="PANTHER" id="PTHR43761:SF1">
    <property type="entry name" value="D-ISOMER SPECIFIC 2-HYDROXYACID DEHYDROGENASE CATALYTIC DOMAIN-CONTAINING PROTEIN-RELATED"/>
    <property type="match status" value="1"/>
</dbReference>
<protein>
    <submittedName>
        <fullName evidence="7">Phosphoglycerate dehydrogenase</fullName>
    </submittedName>
</protein>
<evidence type="ECO:0000256" key="4">
    <source>
        <dbReference type="RuleBase" id="RU003719"/>
    </source>
</evidence>
<dbReference type="InterPro" id="IPR006140">
    <property type="entry name" value="D-isomer_DH_NAD-bd"/>
</dbReference>
<dbReference type="CDD" id="cd12177">
    <property type="entry name" value="2-Hacid_dh_12"/>
    <property type="match status" value="1"/>
</dbReference>
<feature type="domain" description="D-isomer specific 2-hydroxyacid dehydrogenase catalytic" evidence="5">
    <location>
        <begin position="25"/>
        <end position="325"/>
    </location>
</feature>
<evidence type="ECO:0000256" key="3">
    <source>
        <dbReference type="ARBA" id="ARBA00023027"/>
    </source>
</evidence>
<evidence type="ECO:0000259" key="6">
    <source>
        <dbReference type="Pfam" id="PF02826"/>
    </source>
</evidence>
<dbReference type="STRING" id="1302272.FC96_GL001409"/>
<accession>A0A0R1HNB3</accession>
<dbReference type="AlphaFoldDB" id="A0A0R1HNB3"/>